<dbReference type="GO" id="GO:0048367">
    <property type="term" value="P:shoot system development"/>
    <property type="evidence" value="ECO:0007669"/>
    <property type="project" value="InterPro"/>
</dbReference>
<protein>
    <submittedName>
        <fullName evidence="2">Uncharacterized protein</fullName>
    </submittedName>
</protein>
<accession>A0A565CUA6</accession>
<dbReference type="PANTHER" id="PTHR35504:SF1">
    <property type="entry name" value="PROTEIN EMBRYONIC FLOWER 1"/>
    <property type="match status" value="1"/>
</dbReference>
<comment type="caution">
    <text evidence="2">The sequence shown here is derived from an EMBL/GenBank/DDBJ whole genome shotgun (WGS) entry which is preliminary data.</text>
</comment>
<reference evidence="2" key="1">
    <citation type="submission" date="2019-07" db="EMBL/GenBank/DDBJ databases">
        <authorList>
            <person name="Dittberner H."/>
        </authorList>
    </citation>
    <scope>NUCLEOTIDE SEQUENCE [LARGE SCALE GENOMIC DNA]</scope>
</reference>
<feature type="compositionally biased region" description="Polar residues" evidence="1">
    <location>
        <begin position="330"/>
        <end position="350"/>
    </location>
</feature>
<gene>
    <name evidence="2" type="ORF">ANE_LOCUS27611</name>
</gene>
<evidence type="ECO:0000256" key="1">
    <source>
        <dbReference type="SAM" id="MobiDB-lite"/>
    </source>
</evidence>
<sequence>MRYKDDDRAMLNGIGINHFRDFGSSFKSTTADGFLRTGVHVDFSSKRNDIRPFSLNDNQRQTCSTEVADGSCALQQDISPAHDKGKEVVVQELSGEPRIQSKASEHIDDIPMEIIELMAKNQYERCLLDREEDKQPSQTTTSISKNALLIDLNETYDNSMDNTLWQPKPLGPNQQSSHNCQWLGSVPTTVASHPNPFPSSFRTSLAQYVSEVSGQVNKLDNPNTRNLNFDHGSKSSENYSNESSIPAMYLLSLMDPRLRSSIPIDQSRNTKFLKGPFSSVHHSKEFIGPQPRDCNKTAYSTKQWPFDFCSERVTPETSRENFPTIPPVGTFQSGKSSAENANSTFQASWNHHQEKKSKRKDSNSAPSYNNSHHQKPIFTNRSSDPGKFQLFGASDSMMLPLKFHMTDNAKKHKTKKA</sequence>
<dbReference type="GO" id="GO:0009910">
    <property type="term" value="P:negative regulation of flower development"/>
    <property type="evidence" value="ECO:0007669"/>
    <property type="project" value="InterPro"/>
</dbReference>
<dbReference type="EMBL" id="CABITT030000008">
    <property type="protein sequence ID" value="VVB17167.1"/>
    <property type="molecule type" value="Genomic_DNA"/>
</dbReference>
<name>A0A565CUA6_9BRAS</name>
<dbReference type="GO" id="GO:0045892">
    <property type="term" value="P:negative regulation of DNA-templated transcription"/>
    <property type="evidence" value="ECO:0007669"/>
    <property type="project" value="InterPro"/>
</dbReference>
<keyword evidence="3" id="KW-1185">Reference proteome</keyword>
<evidence type="ECO:0000313" key="3">
    <source>
        <dbReference type="Proteomes" id="UP000489600"/>
    </source>
</evidence>
<dbReference type="PANTHER" id="PTHR35504">
    <property type="entry name" value="PROTEIN EMBRYONIC FLOWER 1"/>
    <property type="match status" value="1"/>
</dbReference>
<organism evidence="2 3">
    <name type="scientific">Arabis nemorensis</name>
    <dbReference type="NCBI Taxonomy" id="586526"/>
    <lineage>
        <taxon>Eukaryota</taxon>
        <taxon>Viridiplantae</taxon>
        <taxon>Streptophyta</taxon>
        <taxon>Embryophyta</taxon>
        <taxon>Tracheophyta</taxon>
        <taxon>Spermatophyta</taxon>
        <taxon>Magnoliopsida</taxon>
        <taxon>eudicotyledons</taxon>
        <taxon>Gunneridae</taxon>
        <taxon>Pentapetalae</taxon>
        <taxon>rosids</taxon>
        <taxon>malvids</taxon>
        <taxon>Brassicales</taxon>
        <taxon>Brassicaceae</taxon>
        <taxon>Arabideae</taxon>
        <taxon>Arabis</taxon>
    </lineage>
</organism>
<evidence type="ECO:0000313" key="2">
    <source>
        <dbReference type="EMBL" id="VVB17167.1"/>
    </source>
</evidence>
<feature type="compositionally biased region" description="Polar residues" evidence="1">
    <location>
        <begin position="363"/>
        <end position="383"/>
    </location>
</feature>
<dbReference type="AlphaFoldDB" id="A0A565CUA6"/>
<proteinExistence type="predicted"/>
<dbReference type="Proteomes" id="UP000489600">
    <property type="component" value="Unassembled WGS sequence"/>
</dbReference>
<feature type="region of interest" description="Disordered" evidence="1">
    <location>
        <begin position="315"/>
        <end position="385"/>
    </location>
</feature>
<dbReference type="OrthoDB" id="754229at2759"/>
<dbReference type="InterPro" id="IPR034583">
    <property type="entry name" value="EMF1"/>
</dbReference>